<sequence length="622" mass="71005">MKGQETRGFQSEVKQLLHLMIHSLYSNKEIFLRELISNASDAADKLRFRALSTPDLYEGDGELRVRVSVDKENRTLTLSDNGIGMRRDEVIENLGTIAKSGTKAFLESLGSDQAKDSQLIGQFGVGFYSAFIVADKVTVRTRAAGATPEEGVFWESAGEGEYTIDDLTKADRGTEITLHLREGEDEFLDSWRVRNIISKYSDHIALPVEIETKDEENDTTSWEKINKAQALWTRNKAEVSDEEYNEFYKHIAHDFSDPLTWSHNRVEGKQEYTSLLYIPARAPWDMWNRDHKHGLKLYVQRVFIMDDAEQFMPNYLRFVRGLIDSNDLPLNVSREILQDNRITQNLRSALTKRVLQMLDKLAKDDAEKYQQFWSEFGLVLKEGPAEDHANQQAIAKLLRFATTSSEGAAQTVSLEEYVSRMVEGQEKIYYITADSYAAAKSSPHLELFRKKGIEVLLLSDRIDEWMMSYLTEFDGKAFQSVSKADETLDKLADEENEAHKEAEKALEPFVDRVKTLLGERVKEVRLTHRLTDTPAIVTTDANEMSTQMAKLFAAAGQAVPDVKYIFELNPDHALVKRAADTQDEARFAEWVELLLDQALFAERGTLEDPNQFIRRMNQLLLA</sequence>
<feature type="binding site" evidence="11">
    <location>
        <position position="174"/>
    </location>
    <ligand>
        <name>ATP</name>
        <dbReference type="ChEBI" id="CHEBI:30616"/>
    </ligand>
</feature>
<evidence type="ECO:0000256" key="1">
    <source>
        <dbReference type="ARBA" id="ARBA00004496"/>
    </source>
</evidence>
<dbReference type="InterPro" id="IPR019805">
    <property type="entry name" value="Heat_shock_protein_90_CS"/>
</dbReference>
<keyword evidence="7 10" id="KW-0143">Chaperone</keyword>
<dbReference type="STRING" id="1891675.B1H58_01695"/>
<dbReference type="Pfam" id="PF00183">
    <property type="entry name" value="HSP90"/>
    <property type="match status" value="1"/>
</dbReference>
<name>A0A1W6B178_9GAMM</name>
<evidence type="ECO:0000256" key="5">
    <source>
        <dbReference type="ARBA" id="ARBA00022840"/>
    </source>
</evidence>
<dbReference type="HAMAP" id="MF_00505">
    <property type="entry name" value="HSP90"/>
    <property type="match status" value="1"/>
</dbReference>
<evidence type="ECO:0000256" key="9">
    <source>
        <dbReference type="ARBA" id="ARBA00070675"/>
    </source>
</evidence>
<dbReference type="InterPro" id="IPR001404">
    <property type="entry name" value="Hsp90_fam"/>
</dbReference>
<dbReference type="Gene3D" id="3.30.565.10">
    <property type="entry name" value="Histidine kinase-like ATPase, C-terminal domain"/>
    <property type="match status" value="1"/>
</dbReference>
<dbReference type="PRINTS" id="PR00775">
    <property type="entry name" value="HEATSHOCK90"/>
</dbReference>
<dbReference type="RefSeq" id="WP_085067682.1">
    <property type="nucleotide sequence ID" value="NZ_CP019706.1"/>
</dbReference>
<evidence type="ECO:0000256" key="7">
    <source>
        <dbReference type="ARBA" id="ARBA00023186"/>
    </source>
</evidence>
<dbReference type="GO" id="GO:0140662">
    <property type="term" value="F:ATP-dependent protein folding chaperone"/>
    <property type="evidence" value="ECO:0007669"/>
    <property type="project" value="InterPro"/>
</dbReference>
<feature type="binding site" evidence="11">
    <location>
        <position position="93"/>
    </location>
    <ligand>
        <name>ATP</name>
        <dbReference type="ChEBI" id="CHEBI:30616"/>
    </ligand>
</feature>
<dbReference type="KEGG" id="palh:B1H58_01695"/>
<dbReference type="FunFam" id="1.20.120.790:FF:000002">
    <property type="entry name" value="Molecular chaperone HtpG"/>
    <property type="match status" value="1"/>
</dbReference>
<feature type="domain" description="Histidine kinase/HSP90-like ATPase" evidence="12">
    <location>
        <begin position="27"/>
        <end position="184"/>
    </location>
</feature>
<feature type="binding site" evidence="11">
    <location>
        <position position="80"/>
    </location>
    <ligand>
        <name>ATP</name>
        <dbReference type="ChEBI" id="CHEBI:30616"/>
    </ligand>
</feature>
<dbReference type="GO" id="GO:0051082">
    <property type="term" value="F:unfolded protein binding"/>
    <property type="evidence" value="ECO:0007669"/>
    <property type="project" value="UniProtKB-UniRule"/>
</dbReference>
<comment type="subunit">
    <text evidence="10">Homodimer.</text>
</comment>
<dbReference type="GO" id="GO:0016887">
    <property type="term" value="F:ATP hydrolysis activity"/>
    <property type="evidence" value="ECO:0007669"/>
    <property type="project" value="InterPro"/>
</dbReference>
<evidence type="ECO:0000256" key="2">
    <source>
        <dbReference type="ARBA" id="ARBA00008239"/>
    </source>
</evidence>
<dbReference type="InterPro" id="IPR037196">
    <property type="entry name" value="HSP90_C"/>
</dbReference>
<dbReference type="SUPFAM" id="SSF54211">
    <property type="entry name" value="Ribosomal protein S5 domain 2-like"/>
    <property type="match status" value="1"/>
</dbReference>
<feature type="binding site" evidence="11">
    <location>
        <position position="85"/>
    </location>
    <ligand>
        <name>ATP</name>
        <dbReference type="ChEBI" id="CHEBI:30616"/>
    </ligand>
</feature>
<comment type="function">
    <text evidence="8 10">Molecular chaperone. Has ATPase activity.</text>
</comment>
<keyword evidence="6 10" id="KW-0346">Stress response</keyword>
<dbReference type="SMART" id="SM00387">
    <property type="entry name" value="HATPase_c"/>
    <property type="match status" value="1"/>
</dbReference>
<dbReference type="Gene3D" id="1.20.120.790">
    <property type="entry name" value="Heat shock protein 90, C-terminal domain"/>
    <property type="match status" value="1"/>
</dbReference>
<dbReference type="InterPro" id="IPR020575">
    <property type="entry name" value="Hsp90_N"/>
</dbReference>
<evidence type="ECO:0000256" key="3">
    <source>
        <dbReference type="ARBA" id="ARBA00022490"/>
    </source>
</evidence>
<dbReference type="InterPro" id="IPR003594">
    <property type="entry name" value="HATPase_dom"/>
</dbReference>
<dbReference type="SUPFAM" id="SSF55874">
    <property type="entry name" value="ATPase domain of HSP90 chaperone/DNA topoisomerase II/histidine kinase"/>
    <property type="match status" value="1"/>
</dbReference>
<dbReference type="InterPro" id="IPR036890">
    <property type="entry name" value="HATPase_C_sf"/>
</dbReference>
<dbReference type="PANTHER" id="PTHR11528">
    <property type="entry name" value="HEAT SHOCK PROTEIN 90 FAMILY MEMBER"/>
    <property type="match status" value="1"/>
</dbReference>
<evidence type="ECO:0000256" key="11">
    <source>
        <dbReference type="PIRSR" id="PIRSR002583-1"/>
    </source>
</evidence>
<dbReference type="FunFam" id="3.30.230.80:FF:000002">
    <property type="entry name" value="Molecular chaperone HtpG"/>
    <property type="match status" value="1"/>
</dbReference>
<feature type="region of interest" description="A; substrate-binding" evidence="10">
    <location>
        <begin position="1"/>
        <end position="334"/>
    </location>
</feature>
<dbReference type="PROSITE" id="PS00298">
    <property type="entry name" value="HSP90"/>
    <property type="match status" value="1"/>
</dbReference>
<dbReference type="GO" id="GO:0005524">
    <property type="term" value="F:ATP binding"/>
    <property type="evidence" value="ECO:0007669"/>
    <property type="project" value="UniProtKB-UniRule"/>
</dbReference>
<feature type="region of interest" description="C" evidence="10">
    <location>
        <begin position="551"/>
        <end position="622"/>
    </location>
</feature>
<dbReference type="NCBIfam" id="NF003555">
    <property type="entry name" value="PRK05218.1"/>
    <property type="match status" value="1"/>
</dbReference>
<dbReference type="GO" id="GO:0005737">
    <property type="term" value="C:cytoplasm"/>
    <property type="evidence" value="ECO:0007669"/>
    <property type="project" value="UniProtKB-SubCell"/>
</dbReference>
<evidence type="ECO:0000256" key="8">
    <source>
        <dbReference type="ARBA" id="ARBA00058590"/>
    </source>
</evidence>
<feature type="region of interest" description="B" evidence="10">
    <location>
        <begin position="335"/>
        <end position="550"/>
    </location>
</feature>
<dbReference type="CDD" id="cd16927">
    <property type="entry name" value="HATPase_Hsp90-like"/>
    <property type="match status" value="1"/>
</dbReference>
<keyword evidence="4 10" id="KW-0547">Nucleotide-binding</keyword>
<proteinExistence type="inferred from homology"/>
<feature type="binding site" evidence="11">
    <location>
        <position position="38"/>
    </location>
    <ligand>
        <name>ATP</name>
        <dbReference type="ChEBI" id="CHEBI:30616"/>
    </ligand>
</feature>
<accession>A0A1W6B178</accession>
<evidence type="ECO:0000256" key="4">
    <source>
        <dbReference type="ARBA" id="ARBA00022741"/>
    </source>
</evidence>
<dbReference type="Gene3D" id="3.40.50.11260">
    <property type="match status" value="1"/>
</dbReference>
<dbReference type="InterPro" id="IPR020568">
    <property type="entry name" value="Ribosomal_Su5_D2-typ_SF"/>
</dbReference>
<keyword evidence="5 10" id="KW-0067">ATP-binding</keyword>
<dbReference type="Gene3D" id="3.30.230.80">
    <property type="match status" value="1"/>
</dbReference>
<protein>
    <recommendedName>
        <fullName evidence="9 10">Chaperone protein HtpG</fullName>
    </recommendedName>
    <alternativeName>
        <fullName evidence="10">Heat shock protein HtpG</fullName>
    </alternativeName>
    <alternativeName>
        <fullName evidence="10">High temperature protein G</fullName>
    </alternativeName>
</protein>
<dbReference type="Pfam" id="PF13589">
    <property type="entry name" value="HATPase_c_3"/>
    <property type="match status" value="1"/>
</dbReference>
<dbReference type="Proteomes" id="UP000192900">
    <property type="component" value="Chromosome"/>
</dbReference>
<evidence type="ECO:0000259" key="12">
    <source>
        <dbReference type="SMART" id="SM00387"/>
    </source>
</evidence>
<dbReference type="EMBL" id="CP019706">
    <property type="protein sequence ID" value="ARJ40830.1"/>
    <property type="molecule type" value="Genomic_DNA"/>
</dbReference>
<evidence type="ECO:0000256" key="10">
    <source>
        <dbReference type="HAMAP-Rule" id="MF_00505"/>
    </source>
</evidence>
<keyword evidence="3 10" id="KW-0963">Cytoplasm</keyword>
<evidence type="ECO:0000313" key="13">
    <source>
        <dbReference type="EMBL" id="ARJ40830.1"/>
    </source>
</evidence>
<dbReference type="FunFam" id="3.30.565.10:FF:000009">
    <property type="entry name" value="Molecular chaperone HtpG"/>
    <property type="match status" value="1"/>
</dbReference>
<organism evidence="13 14">
    <name type="scientific">Pantoea alhagi</name>
    <dbReference type="NCBI Taxonomy" id="1891675"/>
    <lineage>
        <taxon>Bacteria</taxon>
        <taxon>Pseudomonadati</taxon>
        <taxon>Pseudomonadota</taxon>
        <taxon>Gammaproteobacteria</taxon>
        <taxon>Enterobacterales</taxon>
        <taxon>Erwiniaceae</taxon>
        <taxon>Pantoea</taxon>
    </lineage>
</organism>
<reference evidence="13 14" key="1">
    <citation type="submission" date="2017-02" db="EMBL/GenBank/DDBJ databases">
        <title>Complete genome sequence of the drought resistance-promoting endophyte Pantoea alhagi LTYR-11Z.</title>
        <authorList>
            <person name="Zhang L."/>
        </authorList>
    </citation>
    <scope>NUCLEOTIDE SEQUENCE [LARGE SCALE GENOMIC DNA]</scope>
    <source>
        <strain evidence="13 14">LTYR-11Z</strain>
    </source>
</reference>
<comment type="similarity">
    <text evidence="2 10">Belongs to the heat shock protein 90 family.</text>
</comment>
<feature type="binding site" evidence="11">
    <location>
        <position position="334"/>
    </location>
    <ligand>
        <name>ATP</name>
        <dbReference type="ChEBI" id="CHEBI:30616"/>
    </ligand>
</feature>
<feature type="binding site" evidence="11">
    <location>
        <begin position="100"/>
        <end position="101"/>
    </location>
    <ligand>
        <name>ATP</name>
        <dbReference type="ChEBI" id="CHEBI:30616"/>
    </ligand>
</feature>
<feature type="binding site" evidence="11">
    <location>
        <position position="99"/>
    </location>
    <ligand>
        <name>ATP</name>
        <dbReference type="ChEBI" id="CHEBI:30616"/>
    </ligand>
</feature>
<dbReference type="OrthoDB" id="9802640at2"/>
<dbReference type="FunFam" id="3.40.50.11260:FF:000002">
    <property type="entry name" value="Molecular chaperone HtpG"/>
    <property type="match status" value="1"/>
</dbReference>
<feature type="binding site" evidence="11">
    <location>
        <position position="34"/>
    </location>
    <ligand>
        <name>ATP</name>
        <dbReference type="ChEBI" id="CHEBI:30616"/>
    </ligand>
</feature>
<dbReference type="AlphaFoldDB" id="A0A1W6B178"/>
<dbReference type="SUPFAM" id="SSF110942">
    <property type="entry name" value="HSP90 C-terminal domain"/>
    <property type="match status" value="1"/>
</dbReference>
<feature type="binding site" evidence="11">
    <location>
        <begin position="122"/>
        <end position="127"/>
    </location>
    <ligand>
        <name>ATP</name>
        <dbReference type="ChEBI" id="CHEBI:30616"/>
    </ligand>
</feature>
<comment type="subcellular location">
    <subcellularLocation>
        <location evidence="1 10">Cytoplasm</location>
    </subcellularLocation>
</comment>
<gene>
    <name evidence="10" type="primary">htpG</name>
    <name evidence="13" type="ORF">B1H58_01695</name>
</gene>
<evidence type="ECO:0000313" key="14">
    <source>
        <dbReference type="Proteomes" id="UP000192900"/>
    </source>
</evidence>
<keyword evidence="14" id="KW-1185">Reference proteome</keyword>
<evidence type="ECO:0000256" key="6">
    <source>
        <dbReference type="ARBA" id="ARBA00023016"/>
    </source>
</evidence>
<dbReference type="PIRSF" id="PIRSF002583">
    <property type="entry name" value="Hsp90"/>
    <property type="match status" value="1"/>
</dbReference>